<dbReference type="Pfam" id="PF01546">
    <property type="entry name" value="Peptidase_M20"/>
    <property type="match status" value="1"/>
</dbReference>
<dbReference type="PIRSF" id="PIRSF005962">
    <property type="entry name" value="Pept_M20D_amidohydro"/>
    <property type="match status" value="1"/>
</dbReference>
<protein>
    <submittedName>
        <fullName evidence="5">Amidohydrolase</fullName>
    </submittedName>
</protein>
<dbReference type="SUPFAM" id="SSF53187">
    <property type="entry name" value="Zn-dependent exopeptidases"/>
    <property type="match status" value="1"/>
</dbReference>
<comment type="caution">
    <text evidence="5">The sequence shown here is derived from an EMBL/GenBank/DDBJ whole genome shotgun (WGS) entry which is preliminary data.</text>
</comment>
<dbReference type="GO" id="GO:0046872">
    <property type="term" value="F:metal ion binding"/>
    <property type="evidence" value="ECO:0007669"/>
    <property type="project" value="UniProtKB-KW"/>
</dbReference>
<feature type="binding site" evidence="2">
    <location>
        <position position="132"/>
    </location>
    <ligand>
        <name>Mn(2+)</name>
        <dbReference type="ChEBI" id="CHEBI:29035"/>
        <label>2</label>
    </ligand>
</feature>
<dbReference type="InterPro" id="IPR036264">
    <property type="entry name" value="Bact_exopeptidase_dim_dom"/>
</dbReference>
<dbReference type="EMBL" id="QYUM01000002">
    <property type="protein sequence ID" value="RJF94050.1"/>
    <property type="molecule type" value="Genomic_DNA"/>
</dbReference>
<dbReference type="PANTHER" id="PTHR11014:SF63">
    <property type="entry name" value="METALLOPEPTIDASE, PUTATIVE (AFU_ORTHOLOGUE AFUA_6G09600)-RELATED"/>
    <property type="match status" value="1"/>
</dbReference>
<sequence length="446" mass="46674">MRLRYLLLAAACLAAPAHAQPDYAPAVEADYKASLGALFDYFHRNPELGFLETKTATRMAAELRKAGVTVTEGVGRTGVVGVMKNGDGPVVMIRADMDGLPVEEKSGLPNASKARQTNADGEEVPVMHACGHDVHITSLVGTAKRLAAMKDRWKGTVIFVAQPAEEPVSGAKAMLADGIYTRFPKPDYALAFHVSSGLATGKVSAAEGLQYSSADALDIIVHGVGAHGAAPHTGKDPVYIGSQIVVALQSITSREVMPLSPAVITVGSFHAGTRPNIISDRAKLQVTVRANDEATRAQLVKAVERVAKGVARTHGMPEDKLPEVRHVEGTPTTINDAALAGRLNAVMVQALGEDAVEPFVQESMGAEDFAYFVEKQYGIPGYYFAVGGTPQAAFDAEKAGGAPVPSHHSPLFKIDPEPSVTTGTVAMTAAVLDLLKPGTGVAAAGN</sequence>
<keyword evidence="6" id="KW-1185">Reference proteome</keyword>
<evidence type="ECO:0000256" key="2">
    <source>
        <dbReference type="PIRSR" id="PIRSR005962-1"/>
    </source>
</evidence>
<dbReference type="Gene3D" id="3.30.70.360">
    <property type="match status" value="1"/>
</dbReference>
<evidence type="ECO:0000256" key="3">
    <source>
        <dbReference type="SAM" id="SignalP"/>
    </source>
</evidence>
<evidence type="ECO:0000256" key="1">
    <source>
        <dbReference type="ARBA" id="ARBA00022801"/>
    </source>
</evidence>
<dbReference type="AlphaFoldDB" id="A0A418WS16"/>
<evidence type="ECO:0000313" key="5">
    <source>
        <dbReference type="EMBL" id="RJF94050.1"/>
    </source>
</evidence>
<proteinExistence type="predicted"/>
<dbReference type="GO" id="GO:0050118">
    <property type="term" value="F:N-acetyldiaminopimelate deacetylase activity"/>
    <property type="evidence" value="ECO:0007669"/>
    <property type="project" value="UniProtKB-ARBA"/>
</dbReference>
<dbReference type="Proteomes" id="UP000286100">
    <property type="component" value="Unassembled WGS sequence"/>
</dbReference>
<dbReference type="FunFam" id="3.30.70.360:FF:000001">
    <property type="entry name" value="N-acetyldiaminopimelate deacetylase"/>
    <property type="match status" value="1"/>
</dbReference>
<dbReference type="InterPro" id="IPR017439">
    <property type="entry name" value="Amidohydrolase"/>
</dbReference>
<evidence type="ECO:0000259" key="4">
    <source>
        <dbReference type="Pfam" id="PF07687"/>
    </source>
</evidence>
<dbReference type="OrthoDB" id="9777385at2"/>
<keyword evidence="3" id="KW-0732">Signal</keyword>
<feature type="binding site" evidence="2">
    <location>
        <position position="193"/>
    </location>
    <ligand>
        <name>Mn(2+)</name>
        <dbReference type="ChEBI" id="CHEBI:29035"/>
        <label>2</label>
    </ligand>
</feature>
<accession>A0A418WS16</accession>
<feature type="signal peptide" evidence="3">
    <location>
        <begin position="1"/>
        <end position="19"/>
    </location>
</feature>
<dbReference type="Pfam" id="PF07687">
    <property type="entry name" value="M20_dimer"/>
    <property type="match status" value="1"/>
</dbReference>
<reference evidence="5 6" key="1">
    <citation type="submission" date="2018-09" db="EMBL/GenBank/DDBJ databases">
        <authorList>
            <person name="Zhu H."/>
        </authorList>
    </citation>
    <scope>NUCLEOTIDE SEQUENCE [LARGE SCALE GENOMIC DNA]</scope>
    <source>
        <strain evidence="5 6">K2R01-6</strain>
    </source>
</reference>
<feature type="binding site" evidence="2">
    <location>
        <position position="408"/>
    </location>
    <ligand>
        <name>Mn(2+)</name>
        <dbReference type="ChEBI" id="CHEBI:29035"/>
        <label>2</label>
    </ligand>
</feature>
<dbReference type="SUPFAM" id="SSF55031">
    <property type="entry name" value="Bacterial exopeptidase dimerisation domain"/>
    <property type="match status" value="1"/>
</dbReference>
<dbReference type="RefSeq" id="WP_119760702.1">
    <property type="nucleotide sequence ID" value="NZ_QYUM01000002.1"/>
</dbReference>
<comment type="cofactor">
    <cofactor evidence="2">
        <name>Mn(2+)</name>
        <dbReference type="ChEBI" id="CHEBI:29035"/>
    </cofactor>
    <text evidence="2">The Mn(2+) ion enhances activity.</text>
</comment>
<dbReference type="GO" id="GO:0019877">
    <property type="term" value="P:diaminopimelate biosynthetic process"/>
    <property type="evidence" value="ECO:0007669"/>
    <property type="project" value="UniProtKB-ARBA"/>
</dbReference>
<dbReference type="Gene3D" id="3.40.630.10">
    <property type="entry name" value="Zn peptidases"/>
    <property type="match status" value="1"/>
</dbReference>
<dbReference type="NCBIfam" id="TIGR01891">
    <property type="entry name" value="amidohydrolases"/>
    <property type="match status" value="1"/>
</dbReference>
<feature type="binding site" evidence="2">
    <location>
        <position position="130"/>
    </location>
    <ligand>
        <name>Mn(2+)</name>
        <dbReference type="ChEBI" id="CHEBI:29035"/>
        <label>2</label>
    </ligand>
</feature>
<dbReference type="InterPro" id="IPR002933">
    <property type="entry name" value="Peptidase_M20"/>
</dbReference>
<feature type="domain" description="Peptidase M20 dimerisation" evidence="4">
    <location>
        <begin position="217"/>
        <end position="309"/>
    </location>
</feature>
<keyword evidence="1 5" id="KW-0378">Hydrolase</keyword>
<feature type="binding site" evidence="2">
    <location>
        <position position="166"/>
    </location>
    <ligand>
        <name>Mn(2+)</name>
        <dbReference type="ChEBI" id="CHEBI:29035"/>
        <label>2</label>
    </ligand>
</feature>
<name>A0A418WS16_9SPHN</name>
<feature type="chain" id="PRO_5019504409" evidence="3">
    <location>
        <begin position="20"/>
        <end position="446"/>
    </location>
</feature>
<evidence type="ECO:0000313" key="6">
    <source>
        <dbReference type="Proteomes" id="UP000286100"/>
    </source>
</evidence>
<keyword evidence="2" id="KW-0479">Metal-binding</keyword>
<organism evidence="5 6">
    <name type="scientific">Sphingomonas cavernae</name>
    <dbReference type="NCBI Taxonomy" id="2320861"/>
    <lineage>
        <taxon>Bacteria</taxon>
        <taxon>Pseudomonadati</taxon>
        <taxon>Pseudomonadota</taxon>
        <taxon>Alphaproteobacteria</taxon>
        <taxon>Sphingomonadales</taxon>
        <taxon>Sphingomonadaceae</taxon>
        <taxon>Sphingomonas</taxon>
    </lineage>
</organism>
<gene>
    <name evidence="5" type="ORF">D3876_07245</name>
</gene>
<dbReference type="PANTHER" id="PTHR11014">
    <property type="entry name" value="PEPTIDASE M20 FAMILY MEMBER"/>
    <property type="match status" value="1"/>
</dbReference>
<keyword evidence="2" id="KW-0464">Manganese</keyword>
<dbReference type="InterPro" id="IPR011650">
    <property type="entry name" value="Peptidase_M20_dimer"/>
</dbReference>